<dbReference type="STRING" id="1618574.UT24_C0031G0001"/>
<proteinExistence type="predicted"/>
<dbReference type="EMBL" id="LBWB01000031">
    <property type="protein sequence ID" value="KKQ98916.1"/>
    <property type="molecule type" value="Genomic_DNA"/>
</dbReference>
<dbReference type="AlphaFoldDB" id="A0A0G0QB35"/>
<evidence type="ECO:0000313" key="1">
    <source>
        <dbReference type="EMBL" id="KKQ98916.1"/>
    </source>
</evidence>
<accession>A0A0G0QB35</accession>
<protein>
    <submittedName>
        <fullName evidence="1">Uncharacterized protein</fullName>
    </submittedName>
</protein>
<name>A0A0G0QB35_9BACT</name>
<sequence>MFTNEENLVLGKFNQTFATKVDFVNRIFRTIEQSLQNSKTPKNDFAKYAGVMLAGSCFKSLISTLDRLSKGYLTDCEALLKKSIEGFFYQAYFYENQKEAQLWCQNNKKPELNYYDLAIQLDKIQFVNKFFPTDYDNFFTEYIYKVGYFQSNRLAHLDFDMVHFEMGLENEDQTQLASTMVLGPKFETTMMETTLNRLIMFSMFQLSLLLYMTNQKGDEEYERFFIELQKIF</sequence>
<organism evidence="1 2">
    <name type="scientific">Candidatus Woesebacteria bacterium GW2011_GWB1_39_12</name>
    <dbReference type="NCBI Taxonomy" id="1618574"/>
    <lineage>
        <taxon>Bacteria</taxon>
        <taxon>Candidatus Woeseibacteriota</taxon>
    </lineage>
</organism>
<gene>
    <name evidence="1" type="ORF">UT24_C0031G0001</name>
</gene>
<evidence type="ECO:0000313" key="2">
    <source>
        <dbReference type="Proteomes" id="UP000033881"/>
    </source>
</evidence>
<reference evidence="1 2" key="1">
    <citation type="journal article" date="2015" name="Nature">
        <title>rRNA introns, odd ribosomes, and small enigmatic genomes across a large radiation of phyla.</title>
        <authorList>
            <person name="Brown C.T."/>
            <person name="Hug L.A."/>
            <person name="Thomas B.C."/>
            <person name="Sharon I."/>
            <person name="Castelle C.J."/>
            <person name="Singh A."/>
            <person name="Wilkins M.J."/>
            <person name="Williams K.H."/>
            <person name="Banfield J.F."/>
        </authorList>
    </citation>
    <scope>NUCLEOTIDE SEQUENCE [LARGE SCALE GENOMIC DNA]</scope>
</reference>
<dbReference type="Proteomes" id="UP000033881">
    <property type="component" value="Unassembled WGS sequence"/>
</dbReference>
<comment type="caution">
    <text evidence="1">The sequence shown here is derived from an EMBL/GenBank/DDBJ whole genome shotgun (WGS) entry which is preliminary data.</text>
</comment>